<keyword evidence="1" id="KW-0479">Metal-binding</keyword>
<evidence type="ECO:0000313" key="4">
    <source>
        <dbReference type="Proteomes" id="UP000594263"/>
    </source>
</evidence>
<dbReference type="PANTHER" id="PTHR24286:SF12">
    <property type="entry name" value="CYTOCHROME P450 FAMILY PROTEIN, EXPRESSED"/>
    <property type="match status" value="1"/>
</dbReference>
<dbReference type="GO" id="GO:0020037">
    <property type="term" value="F:heme binding"/>
    <property type="evidence" value="ECO:0007669"/>
    <property type="project" value="InterPro"/>
</dbReference>
<dbReference type="Proteomes" id="UP000594263">
    <property type="component" value="Unplaced"/>
</dbReference>
<evidence type="ECO:0000313" key="3">
    <source>
        <dbReference type="EnsemblPlants" id="Kaladp0674s0129.1.v1.1"/>
    </source>
</evidence>
<evidence type="ECO:0000256" key="2">
    <source>
        <dbReference type="ARBA" id="ARBA00023004"/>
    </source>
</evidence>
<dbReference type="GO" id="GO:0005506">
    <property type="term" value="F:iron ion binding"/>
    <property type="evidence" value="ECO:0007669"/>
    <property type="project" value="InterPro"/>
</dbReference>
<dbReference type="Gene3D" id="1.10.630.10">
    <property type="entry name" value="Cytochrome P450"/>
    <property type="match status" value="1"/>
</dbReference>
<dbReference type="Gramene" id="Kaladp0674s0129.1.v1.1">
    <property type="protein sequence ID" value="Kaladp0674s0129.1.v1.1"/>
    <property type="gene ID" value="Kaladp0674s0129.v1.1"/>
</dbReference>
<dbReference type="GO" id="GO:0010268">
    <property type="term" value="P:brassinosteroid homeostasis"/>
    <property type="evidence" value="ECO:0007669"/>
    <property type="project" value="TreeGrafter"/>
</dbReference>
<keyword evidence="4" id="KW-1185">Reference proteome</keyword>
<keyword evidence="2" id="KW-0408">Iron</keyword>
<dbReference type="PANTHER" id="PTHR24286">
    <property type="entry name" value="CYTOCHROME P450 26"/>
    <property type="match status" value="1"/>
</dbReference>
<protein>
    <recommendedName>
        <fullName evidence="5">Cytochrome P450</fullName>
    </recommendedName>
</protein>
<reference evidence="3" key="1">
    <citation type="submission" date="2021-01" db="UniProtKB">
        <authorList>
            <consortium name="EnsemblPlants"/>
        </authorList>
    </citation>
    <scope>IDENTIFICATION</scope>
</reference>
<dbReference type="InterPro" id="IPR036396">
    <property type="entry name" value="Cyt_P450_sf"/>
</dbReference>
<dbReference type="GO" id="GO:0004497">
    <property type="term" value="F:monooxygenase activity"/>
    <property type="evidence" value="ECO:0007669"/>
    <property type="project" value="InterPro"/>
</dbReference>
<dbReference type="Pfam" id="PF00067">
    <property type="entry name" value="p450"/>
    <property type="match status" value="1"/>
</dbReference>
<dbReference type="InterPro" id="IPR001128">
    <property type="entry name" value="Cyt_P450"/>
</dbReference>
<proteinExistence type="predicted"/>
<evidence type="ECO:0000256" key="1">
    <source>
        <dbReference type="ARBA" id="ARBA00022723"/>
    </source>
</evidence>
<dbReference type="OMA" id="KDVEYHG"/>
<dbReference type="GO" id="GO:0016705">
    <property type="term" value="F:oxidoreductase activity, acting on paired donors, with incorporation or reduction of molecular oxygen"/>
    <property type="evidence" value="ECO:0007669"/>
    <property type="project" value="InterPro"/>
</dbReference>
<dbReference type="SUPFAM" id="SSF48264">
    <property type="entry name" value="Cytochrome P450"/>
    <property type="match status" value="1"/>
</dbReference>
<name>A0A7N0VF01_KALFE</name>
<dbReference type="GO" id="GO:0016132">
    <property type="term" value="P:brassinosteroid biosynthetic process"/>
    <property type="evidence" value="ECO:0007669"/>
    <property type="project" value="TreeGrafter"/>
</dbReference>
<dbReference type="EnsemblPlants" id="Kaladp0674s0129.1.v1.1">
    <property type="protein sequence ID" value="Kaladp0674s0129.1.v1.1"/>
    <property type="gene ID" value="Kaladp0674s0129.v1.1"/>
</dbReference>
<dbReference type="GO" id="GO:0016125">
    <property type="term" value="P:sterol metabolic process"/>
    <property type="evidence" value="ECO:0007669"/>
    <property type="project" value="TreeGrafter"/>
</dbReference>
<organism evidence="3 4">
    <name type="scientific">Kalanchoe fedtschenkoi</name>
    <name type="common">Lavender scallops</name>
    <name type="synonym">South American air plant</name>
    <dbReference type="NCBI Taxonomy" id="63787"/>
    <lineage>
        <taxon>Eukaryota</taxon>
        <taxon>Viridiplantae</taxon>
        <taxon>Streptophyta</taxon>
        <taxon>Embryophyta</taxon>
        <taxon>Tracheophyta</taxon>
        <taxon>Spermatophyta</taxon>
        <taxon>Magnoliopsida</taxon>
        <taxon>eudicotyledons</taxon>
        <taxon>Gunneridae</taxon>
        <taxon>Pentapetalae</taxon>
        <taxon>Saxifragales</taxon>
        <taxon>Crassulaceae</taxon>
        <taxon>Kalanchoe</taxon>
    </lineage>
</organism>
<sequence length="351" mass="39985">MEAGSFSTLKWVTWILGSLPFLWLLFKWWNEILYVFPVSFRSRGSGAKLPPGGMGIPFLGELITFLWYFKFIGRPDDFINSKRKKYGGDGVFKTHLFGSPSIISVAPAFSKFVMQNIDDFRVMWPTEAVMGSHSLIAVHGKPYERIRKLVGTTANDPKALRRIVIRVQPRVVAGLESWAEKGRVSVHHEVRKVVFENIGRLFVSLDPGPLLDELKLLFSGVMEGVRANPINFPGTAFHHALKCKKRLEDIFYANLEEKKNQAKKNEADYDLMDGLMNIQDEEGNKLSDEEVVDNTVALVFAGFESTSTASMWAVYYLAKYPNVLKKLRVKRILLFARKRKAIPSLLKMFHH</sequence>
<dbReference type="AlphaFoldDB" id="A0A7N0VF01"/>
<evidence type="ECO:0008006" key="5">
    <source>
        <dbReference type="Google" id="ProtNLM"/>
    </source>
</evidence>
<accession>A0A7N0VF01</accession>